<comment type="catalytic activity">
    <reaction evidence="8">
        <text>D-xylose(out) + ATP + H2O = D-xylose(in) + ADP + phosphate + H(+)</text>
        <dbReference type="Rhea" id="RHEA:29899"/>
        <dbReference type="ChEBI" id="CHEBI:15377"/>
        <dbReference type="ChEBI" id="CHEBI:15378"/>
        <dbReference type="ChEBI" id="CHEBI:30616"/>
        <dbReference type="ChEBI" id="CHEBI:43474"/>
        <dbReference type="ChEBI" id="CHEBI:53455"/>
        <dbReference type="ChEBI" id="CHEBI:456216"/>
        <dbReference type="EC" id="7.5.2.13"/>
    </reaction>
    <physiologicalReaction direction="left-to-right" evidence="8">
        <dbReference type="Rhea" id="RHEA:29900"/>
    </physiologicalReaction>
</comment>
<keyword evidence="5 15" id="KW-0067">ATP-binding</keyword>
<dbReference type="InterPro" id="IPR047641">
    <property type="entry name" value="ABC_transpr_MalK/UgpC-like"/>
</dbReference>
<evidence type="ECO:0000256" key="9">
    <source>
        <dbReference type="ARBA" id="ARBA00051890"/>
    </source>
</evidence>
<keyword evidence="4" id="KW-0547">Nucleotide-binding</keyword>
<organism evidence="15 16">
    <name type="scientific">Salinadaptatus halalkaliphilus</name>
    <dbReference type="NCBI Taxonomy" id="2419781"/>
    <lineage>
        <taxon>Archaea</taxon>
        <taxon>Methanobacteriati</taxon>
        <taxon>Methanobacteriota</taxon>
        <taxon>Stenosarchaea group</taxon>
        <taxon>Halobacteria</taxon>
        <taxon>Halobacteriales</taxon>
        <taxon>Natrialbaceae</taxon>
        <taxon>Salinadaptatus</taxon>
    </lineage>
</organism>
<evidence type="ECO:0000256" key="3">
    <source>
        <dbReference type="ARBA" id="ARBA00022475"/>
    </source>
</evidence>
<accession>A0A4V3VL91</accession>
<sequence>MTQVKLQNVTKEYGSETAIEDVSLTVESGETLAVVGPSGCGKSTTLRTVAGFESPTGGRVLFDGEDVTDERPEERNVGIVFQDYALFENMSVMENVTFGPRMNGVQKNERVNRAEELLELLDIGELRDRSPSTLSGGQQQRVGFARALAIEPEVLLLDEPMTGLDAKLKRQLRSEIGSLLNEIGVTTVYVTHDQQEAMAMGNRLAVLNDGWVEQIGTPEEIYERPVNRFVADFVGVSNMLPATVTDDVIDVGVAKLKRNGHPANSDGTLVVRPEDFTVGSGAIEATAVDLFYLGDQTQLEAELNNGESVSVRLDRTTDAIKPGDSISLDIDSQAVHLIDQ</sequence>
<dbReference type="PROSITE" id="PS50893">
    <property type="entry name" value="ABC_TRANSPORTER_2"/>
    <property type="match status" value="1"/>
</dbReference>
<dbReference type="RefSeq" id="WP_141464824.1">
    <property type="nucleotide sequence ID" value="NZ_RBZW01000027.1"/>
</dbReference>
<dbReference type="SUPFAM" id="SSF50331">
    <property type="entry name" value="MOP-like"/>
    <property type="match status" value="1"/>
</dbReference>
<evidence type="ECO:0000259" key="14">
    <source>
        <dbReference type="PROSITE" id="PS50893"/>
    </source>
</evidence>
<comment type="catalytic activity">
    <reaction evidence="9">
        <text>L-arabinose(out) + ATP + H2O = L-arabinose(in) + ADP + phosphate + H(+)</text>
        <dbReference type="Rhea" id="RHEA:30007"/>
        <dbReference type="ChEBI" id="CHEBI:15377"/>
        <dbReference type="ChEBI" id="CHEBI:15378"/>
        <dbReference type="ChEBI" id="CHEBI:17535"/>
        <dbReference type="ChEBI" id="CHEBI:30616"/>
        <dbReference type="ChEBI" id="CHEBI:43474"/>
        <dbReference type="ChEBI" id="CHEBI:456216"/>
        <dbReference type="EC" id="7.5.2.13"/>
    </reaction>
    <physiologicalReaction direction="left-to-right" evidence="9">
        <dbReference type="Rhea" id="RHEA:30008"/>
    </physiologicalReaction>
</comment>
<dbReference type="FunFam" id="3.40.50.300:FF:000042">
    <property type="entry name" value="Maltose/maltodextrin ABC transporter, ATP-binding protein"/>
    <property type="match status" value="1"/>
</dbReference>
<dbReference type="GO" id="GO:0016887">
    <property type="term" value="F:ATP hydrolysis activity"/>
    <property type="evidence" value="ECO:0007669"/>
    <property type="project" value="InterPro"/>
</dbReference>
<dbReference type="PANTHER" id="PTHR43875:SF15">
    <property type="entry name" value="TREHALOSE IMPORT ATP-BINDING PROTEIN SUGC"/>
    <property type="match status" value="1"/>
</dbReference>
<keyword evidence="3" id="KW-1003">Cell membrane</keyword>
<keyword evidence="16" id="KW-1185">Reference proteome</keyword>
<evidence type="ECO:0000313" key="16">
    <source>
        <dbReference type="Proteomes" id="UP000318864"/>
    </source>
</evidence>
<evidence type="ECO:0000256" key="6">
    <source>
        <dbReference type="ARBA" id="ARBA00022967"/>
    </source>
</evidence>
<evidence type="ECO:0000256" key="4">
    <source>
        <dbReference type="ARBA" id="ARBA00022741"/>
    </source>
</evidence>
<dbReference type="EC" id="7.5.2.13" evidence="13"/>
<keyword evidence="2" id="KW-0813">Transport</keyword>
<dbReference type="GO" id="GO:0022857">
    <property type="term" value="F:transmembrane transporter activity"/>
    <property type="evidence" value="ECO:0007669"/>
    <property type="project" value="InterPro"/>
</dbReference>
<evidence type="ECO:0000256" key="1">
    <source>
        <dbReference type="ARBA" id="ARBA00004202"/>
    </source>
</evidence>
<reference evidence="15 16" key="1">
    <citation type="submission" date="2018-10" db="EMBL/GenBank/DDBJ databases">
        <title>Natronolimnobius sp. XQ-INN 246 isolated from Inner Mongolia Autonomous Region of China.</title>
        <authorList>
            <person name="Xue Q."/>
        </authorList>
    </citation>
    <scope>NUCLEOTIDE SEQUENCE [LARGE SCALE GENOMIC DNA]</scope>
    <source>
        <strain evidence="15 16">XQ-INN 246</strain>
    </source>
</reference>
<dbReference type="GO" id="GO:0005524">
    <property type="term" value="F:ATP binding"/>
    <property type="evidence" value="ECO:0007669"/>
    <property type="project" value="UniProtKB-KW"/>
</dbReference>
<evidence type="ECO:0000256" key="8">
    <source>
        <dbReference type="ARBA" id="ARBA00050355"/>
    </source>
</evidence>
<evidence type="ECO:0000256" key="13">
    <source>
        <dbReference type="ARBA" id="ARBA00066315"/>
    </source>
</evidence>
<dbReference type="InterPro" id="IPR003439">
    <property type="entry name" value="ABC_transporter-like_ATP-bd"/>
</dbReference>
<dbReference type="InterPro" id="IPR008995">
    <property type="entry name" value="Mo/tungstate-bd_C_term_dom"/>
</dbReference>
<dbReference type="GO" id="GO:0055052">
    <property type="term" value="C:ATP-binding cassette (ABC) transporter complex, substrate-binding subunit-containing"/>
    <property type="evidence" value="ECO:0007669"/>
    <property type="project" value="TreeGrafter"/>
</dbReference>
<evidence type="ECO:0000256" key="10">
    <source>
        <dbReference type="ARBA" id="ARBA00053454"/>
    </source>
</evidence>
<evidence type="ECO:0000313" key="15">
    <source>
        <dbReference type="EMBL" id="THE64717.1"/>
    </source>
</evidence>
<comment type="subunit">
    <text evidence="12">The complex is composed of two ATP-binding proteins (XacJ and XacK), two transmembrane proteins (XacH and XacI) and a solute-binding protein (XacG).</text>
</comment>
<dbReference type="InterPro" id="IPR013611">
    <property type="entry name" value="Transp-assoc_OB_typ2"/>
</dbReference>
<comment type="caution">
    <text evidence="15">The sequence shown here is derived from an EMBL/GenBank/DDBJ whole genome shotgun (WGS) entry which is preliminary data.</text>
</comment>
<name>A0A4V3VL91_9EURY</name>
<dbReference type="AlphaFoldDB" id="A0A4V3VL91"/>
<dbReference type="SMART" id="SM00382">
    <property type="entry name" value="AAA"/>
    <property type="match status" value="1"/>
</dbReference>
<keyword evidence="6" id="KW-1278">Translocase</keyword>
<dbReference type="Proteomes" id="UP000318864">
    <property type="component" value="Unassembled WGS sequence"/>
</dbReference>
<dbReference type="InterPro" id="IPR003593">
    <property type="entry name" value="AAA+_ATPase"/>
</dbReference>
<proteinExistence type="inferred from homology"/>
<dbReference type="Gene3D" id="3.40.50.300">
    <property type="entry name" value="P-loop containing nucleotide triphosphate hydrolases"/>
    <property type="match status" value="1"/>
</dbReference>
<dbReference type="InterPro" id="IPR027417">
    <property type="entry name" value="P-loop_NTPase"/>
</dbReference>
<dbReference type="PROSITE" id="PS00211">
    <property type="entry name" value="ABC_TRANSPORTER_1"/>
    <property type="match status" value="1"/>
</dbReference>
<evidence type="ECO:0000256" key="11">
    <source>
        <dbReference type="ARBA" id="ARBA00061029"/>
    </source>
</evidence>
<evidence type="ECO:0000256" key="12">
    <source>
        <dbReference type="ARBA" id="ARBA00065962"/>
    </source>
</evidence>
<feature type="domain" description="ABC transporter" evidence="14">
    <location>
        <begin position="4"/>
        <end position="234"/>
    </location>
</feature>
<evidence type="ECO:0000256" key="7">
    <source>
        <dbReference type="ARBA" id="ARBA00023136"/>
    </source>
</evidence>
<gene>
    <name evidence="15" type="ORF">D8Y22_11415</name>
</gene>
<dbReference type="OrthoDB" id="18368at2157"/>
<dbReference type="Pfam" id="PF00005">
    <property type="entry name" value="ABC_tran"/>
    <property type="match status" value="1"/>
</dbReference>
<evidence type="ECO:0000256" key="5">
    <source>
        <dbReference type="ARBA" id="ARBA00022840"/>
    </source>
</evidence>
<dbReference type="Pfam" id="PF08402">
    <property type="entry name" value="TOBE_2"/>
    <property type="match status" value="1"/>
</dbReference>
<dbReference type="SUPFAM" id="SSF52540">
    <property type="entry name" value="P-loop containing nucleoside triphosphate hydrolases"/>
    <property type="match status" value="1"/>
</dbReference>
<protein>
    <recommendedName>
        <fullName evidence="13">ABC-type D-xylose/L-arabinose transporter</fullName>
        <ecNumber evidence="13">7.5.2.13</ecNumber>
    </recommendedName>
</protein>
<comment type="function">
    <text evidence="10">Part of the ABC transporter complex XacGHIJK involved in the uptake of xylose and arabinose. Responsible for energy coupling to the transport system.</text>
</comment>
<evidence type="ECO:0000256" key="2">
    <source>
        <dbReference type="ARBA" id="ARBA00022448"/>
    </source>
</evidence>
<dbReference type="EMBL" id="RBZW01000027">
    <property type="protein sequence ID" value="THE64717.1"/>
    <property type="molecule type" value="Genomic_DNA"/>
</dbReference>
<dbReference type="Gene3D" id="2.40.50.100">
    <property type="match status" value="1"/>
</dbReference>
<comment type="subcellular location">
    <subcellularLocation>
        <location evidence="1">Cell membrane</location>
        <topology evidence="1">Peripheral membrane protein</topology>
    </subcellularLocation>
</comment>
<dbReference type="PANTHER" id="PTHR43875">
    <property type="entry name" value="MALTODEXTRIN IMPORT ATP-BINDING PROTEIN MSMX"/>
    <property type="match status" value="1"/>
</dbReference>
<dbReference type="InterPro" id="IPR017871">
    <property type="entry name" value="ABC_transporter-like_CS"/>
</dbReference>
<keyword evidence="7" id="KW-0472">Membrane</keyword>
<comment type="similarity">
    <text evidence="11">Belongs to the ABC transporter superfamily. Carbohydrate uptake transporter-1 (CUT1) (TC 3.A.1.1) family.</text>
</comment>